<dbReference type="InterPro" id="IPR019734">
    <property type="entry name" value="TPR_rpt"/>
</dbReference>
<dbReference type="OrthoDB" id="1902587at2759"/>
<dbReference type="Pfam" id="PF13181">
    <property type="entry name" value="TPR_8"/>
    <property type="match status" value="1"/>
</dbReference>
<accession>A0A1X2GG48</accession>
<dbReference type="PROSITE" id="PS50005">
    <property type="entry name" value="TPR"/>
    <property type="match status" value="1"/>
</dbReference>
<dbReference type="Gene3D" id="1.25.40.10">
    <property type="entry name" value="Tetratricopeptide repeat domain"/>
    <property type="match status" value="1"/>
</dbReference>
<dbReference type="InterPro" id="IPR042282">
    <property type="entry name" value="FKBP6/shu"/>
</dbReference>
<sequence length="252" mass="27925">MNAIGNEQGITKNVIRQGTGSNVMEHDLVSVHYDGYIQDTGYRFDSSTALNSPLTFVVGQSQVLPSLEQVIKTMRVGEQAEILIDANKGYNEQGRPPIIPANASLRFDLTLLSVEQSKASTGYLLDMAAQLKSKGNEFYKIGDIEDALEQYKKAKVKLDALTAKDTQEKEETITLAVSVLSNMAACYNKLGDWTACIGMCQQVLALDESHIKSYYRLGQAYLNTKEYEAAIEVLSNGIEVCGRFFYFLFARS</sequence>
<keyword evidence="3" id="KW-0697">Rotamase</keyword>
<dbReference type="InterPro" id="IPR011990">
    <property type="entry name" value="TPR-like_helical_dom_sf"/>
</dbReference>
<evidence type="ECO:0000259" key="5">
    <source>
        <dbReference type="PROSITE" id="PS50059"/>
    </source>
</evidence>
<name>A0A1X2GG48_9FUNG</name>
<dbReference type="PANTHER" id="PTHR46674">
    <property type="entry name" value="INACTIVE PEPTIDYL-PROLYL CIS-TRANS ISOMERASE FKBP6"/>
    <property type="match status" value="1"/>
</dbReference>
<gene>
    <name evidence="6" type="ORF">DM01DRAFT_1287946</name>
</gene>
<dbReference type="STRING" id="101127.A0A1X2GG48"/>
<evidence type="ECO:0000256" key="2">
    <source>
        <dbReference type="ARBA" id="ARBA00022803"/>
    </source>
</evidence>
<dbReference type="AlphaFoldDB" id="A0A1X2GG48"/>
<dbReference type="Pfam" id="PF00254">
    <property type="entry name" value="FKBP_C"/>
    <property type="match status" value="1"/>
</dbReference>
<evidence type="ECO:0000256" key="1">
    <source>
        <dbReference type="ARBA" id="ARBA00022737"/>
    </source>
</evidence>
<dbReference type="Gene3D" id="3.10.50.40">
    <property type="match status" value="1"/>
</dbReference>
<keyword evidence="1" id="KW-0677">Repeat</keyword>
<proteinExistence type="predicted"/>
<evidence type="ECO:0000256" key="3">
    <source>
        <dbReference type="PROSITE-ProRule" id="PRU00277"/>
    </source>
</evidence>
<evidence type="ECO:0000313" key="7">
    <source>
        <dbReference type="Proteomes" id="UP000242146"/>
    </source>
</evidence>
<comment type="catalytic activity">
    <reaction evidence="3">
        <text>[protein]-peptidylproline (omega=180) = [protein]-peptidylproline (omega=0)</text>
        <dbReference type="Rhea" id="RHEA:16237"/>
        <dbReference type="Rhea" id="RHEA-COMP:10747"/>
        <dbReference type="Rhea" id="RHEA-COMP:10748"/>
        <dbReference type="ChEBI" id="CHEBI:83833"/>
        <dbReference type="ChEBI" id="CHEBI:83834"/>
        <dbReference type="EC" id="5.2.1.8"/>
    </reaction>
</comment>
<organism evidence="6 7">
    <name type="scientific">Hesseltinella vesiculosa</name>
    <dbReference type="NCBI Taxonomy" id="101127"/>
    <lineage>
        <taxon>Eukaryota</taxon>
        <taxon>Fungi</taxon>
        <taxon>Fungi incertae sedis</taxon>
        <taxon>Mucoromycota</taxon>
        <taxon>Mucoromycotina</taxon>
        <taxon>Mucoromycetes</taxon>
        <taxon>Mucorales</taxon>
        <taxon>Cunninghamellaceae</taxon>
        <taxon>Hesseltinella</taxon>
    </lineage>
</organism>
<dbReference type="InterPro" id="IPR046357">
    <property type="entry name" value="PPIase_dom_sf"/>
</dbReference>
<reference evidence="6 7" key="1">
    <citation type="submission" date="2016-07" db="EMBL/GenBank/DDBJ databases">
        <title>Pervasive Adenine N6-methylation of Active Genes in Fungi.</title>
        <authorList>
            <consortium name="DOE Joint Genome Institute"/>
            <person name="Mondo S.J."/>
            <person name="Dannebaum R.O."/>
            <person name="Kuo R.C."/>
            <person name="Labutti K."/>
            <person name="Haridas S."/>
            <person name="Kuo A."/>
            <person name="Salamov A."/>
            <person name="Ahrendt S.R."/>
            <person name="Lipzen A."/>
            <person name="Sullivan W."/>
            <person name="Andreopoulos W.B."/>
            <person name="Clum A."/>
            <person name="Lindquist E."/>
            <person name="Daum C."/>
            <person name="Ramamoorthy G.K."/>
            <person name="Gryganskyi A."/>
            <person name="Culley D."/>
            <person name="Magnuson J.K."/>
            <person name="James T.Y."/>
            <person name="O'Malley M.A."/>
            <person name="Stajich J.E."/>
            <person name="Spatafora J.W."/>
            <person name="Visel A."/>
            <person name="Grigoriev I.V."/>
        </authorList>
    </citation>
    <scope>NUCLEOTIDE SEQUENCE [LARGE SCALE GENOMIC DNA]</scope>
    <source>
        <strain evidence="6 7">NRRL 3301</strain>
    </source>
</reference>
<protein>
    <recommendedName>
        <fullName evidence="3">peptidylprolyl isomerase</fullName>
        <ecNumber evidence="3">5.2.1.8</ecNumber>
    </recommendedName>
</protein>
<evidence type="ECO:0000313" key="6">
    <source>
        <dbReference type="EMBL" id="ORX53070.1"/>
    </source>
</evidence>
<feature type="domain" description="PPIase FKBP-type" evidence="5">
    <location>
        <begin position="26"/>
        <end position="115"/>
    </location>
</feature>
<evidence type="ECO:0000256" key="4">
    <source>
        <dbReference type="PROSITE-ProRule" id="PRU00339"/>
    </source>
</evidence>
<comment type="caution">
    <text evidence="6">The sequence shown here is derived from an EMBL/GenBank/DDBJ whole genome shotgun (WGS) entry which is preliminary data.</text>
</comment>
<dbReference type="SUPFAM" id="SSF48452">
    <property type="entry name" value="TPR-like"/>
    <property type="match status" value="1"/>
</dbReference>
<dbReference type="GO" id="GO:0003755">
    <property type="term" value="F:peptidyl-prolyl cis-trans isomerase activity"/>
    <property type="evidence" value="ECO:0007669"/>
    <property type="project" value="UniProtKB-KW"/>
</dbReference>
<keyword evidence="3" id="KW-0413">Isomerase</keyword>
<keyword evidence="2 4" id="KW-0802">TPR repeat</keyword>
<dbReference type="InterPro" id="IPR001179">
    <property type="entry name" value="PPIase_FKBP_dom"/>
</dbReference>
<feature type="repeat" description="TPR" evidence="4">
    <location>
        <begin position="211"/>
        <end position="244"/>
    </location>
</feature>
<dbReference type="PANTHER" id="PTHR46674:SF1">
    <property type="entry name" value="INACTIVE PEPTIDYL-PROLYL CIS-TRANS ISOMERASE FKBP6"/>
    <property type="match status" value="1"/>
</dbReference>
<dbReference type="PROSITE" id="PS50059">
    <property type="entry name" value="FKBP_PPIASE"/>
    <property type="match status" value="1"/>
</dbReference>
<dbReference type="EC" id="5.2.1.8" evidence="3"/>
<dbReference type="SUPFAM" id="SSF54534">
    <property type="entry name" value="FKBP-like"/>
    <property type="match status" value="1"/>
</dbReference>
<dbReference type="EMBL" id="MCGT01000016">
    <property type="protein sequence ID" value="ORX53070.1"/>
    <property type="molecule type" value="Genomic_DNA"/>
</dbReference>
<dbReference type="Proteomes" id="UP000242146">
    <property type="component" value="Unassembled WGS sequence"/>
</dbReference>
<keyword evidence="7" id="KW-1185">Reference proteome</keyword>
<dbReference type="SMART" id="SM00028">
    <property type="entry name" value="TPR"/>
    <property type="match status" value="3"/>
</dbReference>